<sequence length="266" mass="29618">MSTRTTVTKESLESLNDQELEDKKKELDKELEKEQDQQHQLMQQVQSSSLQHILKGIEITQPRNAEKPEPLVQVTPQPQRQESVTQMSALAVATANFLNRRDAERQINHNESSAEKVAELDKKLGKGGVINGLVKDSKSHIKTLTDPSSTQQNIIDAAKSLKNNIATINQTLNSQIKDLQYADKKSFDKAEKKLGQDVKRIKSLGDEVSKHAAKLEARNTDLPDDLKMNFHSLGDNIKEMSHNIGKAIQDIAAKLNPQSLGMRVGG</sequence>
<feature type="region of interest" description="Disordered" evidence="1">
    <location>
        <begin position="1"/>
        <end position="47"/>
    </location>
</feature>
<evidence type="ECO:0000313" key="2">
    <source>
        <dbReference type="EMBL" id="CCO46835.1"/>
    </source>
</evidence>
<dbReference type="Proteomes" id="UP000018211">
    <property type="component" value="Unassembled WGS sequence"/>
</dbReference>
<dbReference type="RefSeq" id="WP_022611876.1">
    <property type="nucleotide sequence ID" value="NZ_LK391965.1"/>
</dbReference>
<feature type="compositionally biased region" description="Polar residues" evidence="1">
    <location>
        <begin position="1"/>
        <end position="15"/>
    </location>
</feature>
<gene>
    <name evidence="2" type="ORF">VIBNISOn1_190054</name>
</gene>
<feature type="compositionally biased region" description="Low complexity" evidence="1">
    <location>
        <begin position="38"/>
        <end position="47"/>
    </location>
</feature>
<accession>A0AAV2VQT4</accession>
<evidence type="ECO:0000313" key="3">
    <source>
        <dbReference type="Proteomes" id="UP000018211"/>
    </source>
</evidence>
<comment type="caution">
    <text evidence="2">The sequence shown here is derived from an EMBL/GenBank/DDBJ whole genome shotgun (WGS) entry which is preliminary data.</text>
</comment>
<protein>
    <submittedName>
        <fullName evidence="2">Uncharacterized protein</fullName>
    </submittedName>
</protein>
<reference evidence="2 3" key="1">
    <citation type="journal article" date="2013" name="ISME J.">
        <title>Comparative genomics of pathogenic lineages of Vibrio nigripulchritudo identifies virulence-associated traits.</title>
        <authorList>
            <person name="Goudenege D."/>
            <person name="Labreuche Y."/>
            <person name="Krin E."/>
            <person name="Ansquer D."/>
            <person name="Mangenot S."/>
            <person name="Calteau A."/>
            <person name="Medigue C."/>
            <person name="Mazel D."/>
            <person name="Polz M.F."/>
            <person name="Le Roux F."/>
        </authorList>
    </citation>
    <scope>NUCLEOTIDE SEQUENCE [LARGE SCALE GENOMIC DNA]</scope>
    <source>
        <strain evidence="2 3">SOn1</strain>
    </source>
</reference>
<evidence type="ECO:0000256" key="1">
    <source>
        <dbReference type="SAM" id="MobiDB-lite"/>
    </source>
</evidence>
<dbReference type="EMBL" id="CAOF01000101">
    <property type="protein sequence ID" value="CCO46835.1"/>
    <property type="molecule type" value="Genomic_DNA"/>
</dbReference>
<feature type="compositionally biased region" description="Basic and acidic residues" evidence="1">
    <location>
        <begin position="21"/>
        <end position="37"/>
    </location>
</feature>
<proteinExistence type="predicted"/>
<organism evidence="2 3">
    <name type="scientific">Vibrio nigripulchritudo SOn1</name>
    <dbReference type="NCBI Taxonomy" id="1238450"/>
    <lineage>
        <taxon>Bacteria</taxon>
        <taxon>Pseudomonadati</taxon>
        <taxon>Pseudomonadota</taxon>
        <taxon>Gammaproteobacteria</taxon>
        <taxon>Vibrionales</taxon>
        <taxon>Vibrionaceae</taxon>
        <taxon>Vibrio</taxon>
    </lineage>
</organism>
<dbReference type="AlphaFoldDB" id="A0AAV2VQT4"/>
<name>A0AAV2VQT4_9VIBR</name>